<sequence>MTKLYDEVKGCVARHFNLDPERIRPDTTLDELELDSLAQVELTCILQDELGLTVPQDTKLAPGTATFSELVTLVSGNAAPREPERSPATPGPSGNST</sequence>
<evidence type="ECO:0000313" key="3">
    <source>
        <dbReference type="EMBL" id="MBY8886109.1"/>
    </source>
</evidence>
<evidence type="ECO:0000256" key="1">
    <source>
        <dbReference type="SAM" id="MobiDB-lite"/>
    </source>
</evidence>
<reference evidence="3 4" key="1">
    <citation type="submission" date="2021-08" db="EMBL/GenBank/DDBJ databases">
        <title>Streptomyces sp. PTM05 isolated from lichen.</title>
        <authorList>
            <person name="Somphong A."/>
            <person name="Phongsopitanun W."/>
            <person name="Tanasupawat S."/>
        </authorList>
    </citation>
    <scope>NUCLEOTIDE SEQUENCE [LARGE SCALE GENOMIC DNA]</scope>
    <source>
        <strain evidence="3 4">Ptm05</strain>
    </source>
</reference>
<dbReference type="Proteomes" id="UP001198565">
    <property type="component" value="Unassembled WGS sequence"/>
</dbReference>
<dbReference type="InterPro" id="IPR009081">
    <property type="entry name" value="PP-bd_ACP"/>
</dbReference>
<dbReference type="PROSITE" id="PS50075">
    <property type="entry name" value="CARRIER"/>
    <property type="match status" value="1"/>
</dbReference>
<feature type="domain" description="Carrier" evidence="2">
    <location>
        <begin position="2"/>
        <end position="78"/>
    </location>
</feature>
<dbReference type="SUPFAM" id="SSF47336">
    <property type="entry name" value="ACP-like"/>
    <property type="match status" value="1"/>
</dbReference>
<name>A0ABS7QWG0_9ACTN</name>
<dbReference type="RefSeq" id="WP_222977983.1">
    <property type="nucleotide sequence ID" value="NZ_JAINVZ010000008.1"/>
</dbReference>
<comment type="caution">
    <text evidence="3">The sequence shown here is derived from an EMBL/GenBank/DDBJ whole genome shotgun (WGS) entry which is preliminary data.</text>
</comment>
<gene>
    <name evidence="3" type="ORF">K7472_14750</name>
</gene>
<proteinExistence type="predicted"/>
<dbReference type="Gene3D" id="1.10.1200.10">
    <property type="entry name" value="ACP-like"/>
    <property type="match status" value="1"/>
</dbReference>
<feature type="region of interest" description="Disordered" evidence="1">
    <location>
        <begin position="75"/>
        <end position="97"/>
    </location>
</feature>
<dbReference type="EMBL" id="JAINVZ010000008">
    <property type="protein sequence ID" value="MBY8886109.1"/>
    <property type="molecule type" value="Genomic_DNA"/>
</dbReference>
<organism evidence="3 4">
    <name type="scientific">Streptantibioticus parmotrematis</name>
    <dbReference type="NCBI Taxonomy" id="2873249"/>
    <lineage>
        <taxon>Bacteria</taxon>
        <taxon>Bacillati</taxon>
        <taxon>Actinomycetota</taxon>
        <taxon>Actinomycetes</taxon>
        <taxon>Kitasatosporales</taxon>
        <taxon>Streptomycetaceae</taxon>
        <taxon>Streptantibioticus</taxon>
    </lineage>
</organism>
<evidence type="ECO:0000313" key="4">
    <source>
        <dbReference type="Proteomes" id="UP001198565"/>
    </source>
</evidence>
<accession>A0ABS7QWG0</accession>
<protein>
    <submittedName>
        <fullName evidence="3">Acyl carrier protein</fullName>
    </submittedName>
</protein>
<keyword evidence="4" id="KW-1185">Reference proteome</keyword>
<dbReference type="Pfam" id="PF00550">
    <property type="entry name" value="PP-binding"/>
    <property type="match status" value="1"/>
</dbReference>
<dbReference type="InterPro" id="IPR036736">
    <property type="entry name" value="ACP-like_sf"/>
</dbReference>
<evidence type="ECO:0000259" key="2">
    <source>
        <dbReference type="PROSITE" id="PS50075"/>
    </source>
</evidence>